<dbReference type="Pfam" id="PF04367">
    <property type="entry name" value="DUF502"/>
    <property type="match status" value="1"/>
</dbReference>
<protein>
    <submittedName>
        <fullName evidence="2">DUF502 domain-containing protein</fullName>
    </submittedName>
</protein>
<dbReference type="EMBL" id="CP146612">
    <property type="protein sequence ID" value="WWX25041.1"/>
    <property type="molecule type" value="Genomic_DNA"/>
</dbReference>
<keyword evidence="1" id="KW-0812">Transmembrane</keyword>
<dbReference type="PANTHER" id="PTHR31876">
    <property type="entry name" value="COV-LIKE PROTEIN 1"/>
    <property type="match status" value="1"/>
</dbReference>
<dbReference type="Proteomes" id="UP001375370">
    <property type="component" value="Chromosome"/>
</dbReference>
<accession>A0ABZ2J2L3</accession>
<evidence type="ECO:0000313" key="2">
    <source>
        <dbReference type="EMBL" id="WWX25041.1"/>
    </source>
</evidence>
<reference evidence="2 3" key="1">
    <citation type="submission" date="2024-03" db="EMBL/GenBank/DDBJ databases">
        <title>A Dehalogenimonas Isolated from Estuarine Sediments Dihaloeliminates Chlorinated Alkanes.</title>
        <authorList>
            <person name="Yang Y."/>
            <person name="Wang H."/>
        </authorList>
    </citation>
    <scope>NUCLEOTIDE SEQUENCE [LARGE SCALE GENOMIC DNA]</scope>
    <source>
        <strain evidence="2 3">W</strain>
    </source>
</reference>
<keyword evidence="3" id="KW-1185">Reference proteome</keyword>
<organism evidence="2 3">
    <name type="scientific">Candidatus Dehalogenimonas loeffleri</name>
    <dbReference type="NCBI Taxonomy" id="3127115"/>
    <lineage>
        <taxon>Bacteria</taxon>
        <taxon>Bacillati</taxon>
        <taxon>Chloroflexota</taxon>
        <taxon>Dehalococcoidia</taxon>
        <taxon>Dehalococcoidales</taxon>
        <taxon>Dehalococcoidaceae</taxon>
        <taxon>Dehalogenimonas</taxon>
    </lineage>
</organism>
<dbReference type="PANTHER" id="PTHR31876:SF26">
    <property type="entry name" value="PROTEIN LIKE COV 2"/>
    <property type="match status" value="1"/>
</dbReference>
<keyword evidence="1" id="KW-0472">Membrane</keyword>
<gene>
    <name evidence="2" type="ORF">V8247_07205</name>
</gene>
<feature type="transmembrane region" description="Helical" evidence="1">
    <location>
        <begin position="57"/>
        <end position="77"/>
    </location>
</feature>
<feature type="transmembrane region" description="Helical" evidence="1">
    <location>
        <begin position="21"/>
        <end position="45"/>
    </location>
</feature>
<evidence type="ECO:0000256" key="1">
    <source>
        <dbReference type="SAM" id="Phobius"/>
    </source>
</evidence>
<keyword evidence="1" id="KW-1133">Transmembrane helix</keyword>
<dbReference type="RefSeq" id="WP_338737174.1">
    <property type="nucleotide sequence ID" value="NZ_CP146612.1"/>
</dbReference>
<sequence>MFNKHGRWLTGNIKKEFTSGMLFLIPILASILILIWVFTTIDGILQPLITIIFGQQIMGLGILSTLLLIWGVGLVLHNGLGRAMLKRLDQGMERVPLYSQIYTGAKQVMDSLGGVRRTAFKETVLVDFPRAGMKALAFITNEMVDENGEKIYVVYVPTSPLPTSGFLQLLRENQICRPDLAVDCAMRMIVSGGMVTPDKCQGFGLADGYRSVTDNGELSEIPSGAIPVNISPDGKLKTMSYKLGVK</sequence>
<proteinExistence type="predicted"/>
<evidence type="ECO:0000313" key="3">
    <source>
        <dbReference type="Proteomes" id="UP001375370"/>
    </source>
</evidence>
<name>A0ABZ2J2L3_9CHLR</name>
<dbReference type="InterPro" id="IPR007462">
    <property type="entry name" value="COV1-like"/>
</dbReference>